<dbReference type="OrthoDB" id="4278915at2"/>
<keyword evidence="2" id="KW-1185">Reference proteome</keyword>
<dbReference type="EMBL" id="JZWV01000602">
    <property type="protein sequence ID" value="KJY29950.1"/>
    <property type="molecule type" value="Genomic_DNA"/>
</dbReference>
<reference evidence="1 2" key="1">
    <citation type="submission" date="2015-02" db="EMBL/GenBank/DDBJ databases">
        <authorList>
            <person name="Ju K.-S."/>
            <person name="Doroghazi J.R."/>
            <person name="Metcalf W."/>
        </authorList>
    </citation>
    <scope>NUCLEOTIDE SEQUENCE [LARGE SCALE GENOMIC DNA]</scope>
    <source>
        <strain evidence="1 2">NRRL ISP-5550</strain>
    </source>
</reference>
<proteinExistence type="predicted"/>
<dbReference type="RefSeq" id="WP_045949194.1">
    <property type="nucleotide sequence ID" value="NZ_JZWV01000602.1"/>
</dbReference>
<evidence type="ECO:0000313" key="1">
    <source>
        <dbReference type="EMBL" id="KJY29950.1"/>
    </source>
</evidence>
<gene>
    <name evidence="1" type="ORF">VR44_21505</name>
</gene>
<dbReference type="Pfam" id="PF19820">
    <property type="entry name" value="DUF6303"/>
    <property type="match status" value="1"/>
</dbReference>
<protein>
    <submittedName>
        <fullName evidence="1">Uncharacterized protein</fullName>
    </submittedName>
</protein>
<dbReference type="Proteomes" id="UP000033551">
    <property type="component" value="Unassembled WGS sequence"/>
</dbReference>
<dbReference type="InterPro" id="IPR046270">
    <property type="entry name" value="DUF6303"/>
</dbReference>
<name>A0A0F4J6Y8_9ACTN</name>
<accession>A0A0F4J6Y8</accession>
<dbReference type="PATRIC" id="fig|68223.7.peg.179"/>
<organism evidence="1 2">
    <name type="scientific">Streptomyces katrae</name>
    <dbReference type="NCBI Taxonomy" id="68223"/>
    <lineage>
        <taxon>Bacteria</taxon>
        <taxon>Bacillati</taxon>
        <taxon>Actinomycetota</taxon>
        <taxon>Actinomycetes</taxon>
        <taxon>Kitasatosporales</taxon>
        <taxon>Streptomycetaceae</taxon>
        <taxon>Streptomyces</taxon>
    </lineage>
</organism>
<evidence type="ECO:0000313" key="2">
    <source>
        <dbReference type="Proteomes" id="UP000033551"/>
    </source>
</evidence>
<dbReference type="AlphaFoldDB" id="A0A0F4J6Y8"/>
<comment type="caution">
    <text evidence="1">The sequence shown here is derived from an EMBL/GenBank/DDBJ whole genome shotgun (WGS) entry which is preliminary data.</text>
</comment>
<sequence>MTHVARLTNSFMGEWELYVVTDAPTRDWPFHEFGRTGPVPTLAERRAALTALGYESAEAGEWVWTESQNTFAERVELTASLTVRTVTAKAAP</sequence>